<sequence>MENARTSTSSQRLDSTFDTLMESTEAEITAIAVVRPKSFPEGSNRDIPVSVQELVYGSQAEGVGTSSKSLDMYKELSYSSEEFHRPRKYRRASERLETHAFQGTSLTHKSLVETPKHVFRAPEEEVGPRKGQQPIGSSSSLQKKKSASTSAKQGKANTK</sequence>
<gene>
    <name evidence="2" type="ORF">O181_045562</name>
</gene>
<evidence type="ECO:0000313" key="2">
    <source>
        <dbReference type="EMBL" id="MBW0505847.1"/>
    </source>
</evidence>
<evidence type="ECO:0000313" key="3">
    <source>
        <dbReference type="Proteomes" id="UP000765509"/>
    </source>
</evidence>
<protein>
    <submittedName>
        <fullName evidence="2">Uncharacterized protein</fullName>
    </submittedName>
</protein>
<feature type="region of interest" description="Disordered" evidence="1">
    <location>
        <begin position="99"/>
        <end position="159"/>
    </location>
</feature>
<organism evidence="2 3">
    <name type="scientific">Austropuccinia psidii MF-1</name>
    <dbReference type="NCBI Taxonomy" id="1389203"/>
    <lineage>
        <taxon>Eukaryota</taxon>
        <taxon>Fungi</taxon>
        <taxon>Dikarya</taxon>
        <taxon>Basidiomycota</taxon>
        <taxon>Pucciniomycotina</taxon>
        <taxon>Pucciniomycetes</taxon>
        <taxon>Pucciniales</taxon>
        <taxon>Sphaerophragmiaceae</taxon>
        <taxon>Austropuccinia</taxon>
    </lineage>
</organism>
<comment type="caution">
    <text evidence="2">The sequence shown here is derived from an EMBL/GenBank/DDBJ whole genome shotgun (WGS) entry which is preliminary data.</text>
</comment>
<evidence type="ECO:0000256" key="1">
    <source>
        <dbReference type="SAM" id="MobiDB-lite"/>
    </source>
</evidence>
<dbReference type="EMBL" id="AVOT02018728">
    <property type="protein sequence ID" value="MBW0505847.1"/>
    <property type="molecule type" value="Genomic_DNA"/>
</dbReference>
<name>A0A9Q3DU43_9BASI</name>
<dbReference type="Proteomes" id="UP000765509">
    <property type="component" value="Unassembled WGS sequence"/>
</dbReference>
<reference evidence="2" key="1">
    <citation type="submission" date="2021-03" db="EMBL/GenBank/DDBJ databases">
        <title>Draft genome sequence of rust myrtle Austropuccinia psidii MF-1, a brazilian biotype.</title>
        <authorList>
            <person name="Quecine M.C."/>
            <person name="Pachon D.M.R."/>
            <person name="Bonatelli M.L."/>
            <person name="Correr F.H."/>
            <person name="Franceschini L.M."/>
            <person name="Leite T.F."/>
            <person name="Margarido G.R.A."/>
            <person name="Almeida C.A."/>
            <person name="Ferrarezi J.A."/>
            <person name="Labate C.A."/>
        </authorList>
    </citation>
    <scope>NUCLEOTIDE SEQUENCE</scope>
    <source>
        <strain evidence="2">MF-1</strain>
    </source>
</reference>
<proteinExistence type="predicted"/>
<dbReference type="AlphaFoldDB" id="A0A9Q3DU43"/>
<accession>A0A9Q3DU43</accession>
<feature type="compositionally biased region" description="Low complexity" evidence="1">
    <location>
        <begin position="136"/>
        <end position="159"/>
    </location>
</feature>
<keyword evidence="3" id="KW-1185">Reference proteome</keyword>
<feature type="compositionally biased region" description="Basic and acidic residues" evidence="1">
    <location>
        <begin position="110"/>
        <end position="128"/>
    </location>
</feature>